<name>B6TDT8_MAIZE</name>
<dbReference type="AlphaFoldDB" id="B6TDT8"/>
<dbReference type="EMBL" id="EU963153">
    <property type="protein sequence ID" value="ACG35271.1"/>
    <property type="molecule type" value="mRNA"/>
</dbReference>
<evidence type="ECO:0000256" key="3">
    <source>
        <dbReference type="SAM" id="MobiDB-lite"/>
    </source>
</evidence>
<protein>
    <submittedName>
        <fullName evidence="5">Glycine-rich RNA-binding protein 2</fullName>
    </submittedName>
</protein>
<feature type="region of interest" description="Disordered" evidence="3">
    <location>
        <begin position="1"/>
        <end position="33"/>
    </location>
</feature>
<dbReference type="PROSITE" id="PS50102">
    <property type="entry name" value="RRM"/>
    <property type="match status" value="1"/>
</dbReference>
<dbReference type="InterPro" id="IPR048289">
    <property type="entry name" value="RRM2_NsCP33-like"/>
</dbReference>
<evidence type="ECO:0000313" key="5">
    <source>
        <dbReference type="EMBL" id="ACG35271.1"/>
    </source>
</evidence>
<feature type="domain" description="RRM" evidence="4">
    <location>
        <begin position="65"/>
        <end position="143"/>
    </location>
</feature>
<dbReference type="SUPFAM" id="SSF54928">
    <property type="entry name" value="RNA-binding domain, RBD"/>
    <property type="match status" value="1"/>
</dbReference>
<dbReference type="GO" id="GO:0003723">
    <property type="term" value="F:RNA binding"/>
    <property type="evidence" value="ECO:0007669"/>
    <property type="project" value="UniProtKB-UniRule"/>
</dbReference>
<dbReference type="Pfam" id="PF00076">
    <property type="entry name" value="RRM_1"/>
    <property type="match status" value="1"/>
</dbReference>
<dbReference type="InterPro" id="IPR012677">
    <property type="entry name" value="Nucleotide-bd_a/b_plait_sf"/>
</dbReference>
<feature type="region of interest" description="Disordered" evidence="3">
    <location>
        <begin position="175"/>
        <end position="203"/>
    </location>
</feature>
<keyword evidence="1 2" id="KW-0694">RNA-binding</keyword>
<dbReference type="InterPro" id="IPR052462">
    <property type="entry name" value="SLIRP/GR-RBP-like"/>
</dbReference>
<dbReference type="CDD" id="cd21608">
    <property type="entry name" value="RRM2_NsCP33_like"/>
    <property type="match status" value="1"/>
</dbReference>
<evidence type="ECO:0000259" key="4">
    <source>
        <dbReference type="PROSITE" id="PS50102"/>
    </source>
</evidence>
<dbReference type="SMART" id="SM00360">
    <property type="entry name" value="RRM"/>
    <property type="match status" value="1"/>
</dbReference>
<feature type="compositionally biased region" description="Gly residues" evidence="3">
    <location>
        <begin position="175"/>
        <end position="196"/>
    </location>
</feature>
<evidence type="ECO:0000256" key="2">
    <source>
        <dbReference type="PROSITE-ProRule" id="PRU00176"/>
    </source>
</evidence>
<sequence>MADDDYNEIDMGYEDEPPEPEIEEGAEEEPENNEDAGWLLLPHRFVFRFWFVGEREEMAASDVEYRCFVGGLAWATDDHSLNNAFSTYGEVLESKIILDRETQRSRGFGFVTFSTEDAMRSAIEGMNGKELDGRNITVNEAQSRGGRGGGGGGYGGGRRDGGGYGGGGGGYGGGRGGYGGGGGGYGGGNRGGGYGNNDGNWRN</sequence>
<dbReference type="InterPro" id="IPR035979">
    <property type="entry name" value="RBD_domain_sf"/>
</dbReference>
<reference evidence="5" key="1">
    <citation type="journal article" date="2009" name="Plant Mol. Biol.">
        <title>Insights into corn genes derived from large-scale cDNA sequencing.</title>
        <authorList>
            <person name="Alexandrov N.N."/>
            <person name="Brover V.V."/>
            <person name="Freidin S."/>
            <person name="Troukhan M.E."/>
            <person name="Tatarinova T.V."/>
            <person name="Zhang H."/>
            <person name="Swaller T.J."/>
            <person name="Lu Y.P."/>
            <person name="Bouck J."/>
            <person name="Flavell R.B."/>
            <person name="Feldmann K.A."/>
        </authorList>
    </citation>
    <scope>NUCLEOTIDE SEQUENCE</scope>
</reference>
<dbReference type="InterPro" id="IPR000504">
    <property type="entry name" value="RRM_dom"/>
</dbReference>
<accession>B6TDT8</accession>
<organism evidence="5">
    <name type="scientific">Zea mays</name>
    <name type="common">Maize</name>
    <dbReference type="NCBI Taxonomy" id="4577"/>
    <lineage>
        <taxon>Eukaryota</taxon>
        <taxon>Viridiplantae</taxon>
        <taxon>Streptophyta</taxon>
        <taxon>Embryophyta</taxon>
        <taxon>Tracheophyta</taxon>
        <taxon>Spermatophyta</taxon>
        <taxon>Magnoliopsida</taxon>
        <taxon>Liliopsida</taxon>
        <taxon>Poales</taxon>
        <taxon>Poaceae</taxon>
        <taxon>PACMAD clade</taxon>
        <taxon>Panicoideae</taxon>
        <taxon>Andropogonodae</taxon>
        <taxon>Andropogoneae</taxon>
        <taxon>Tripsacinae</taxon>
        <taxon>Zea</taxon>
    </lineage>
</organism>
<proteinExistence type="evidence at transcript level"/>
<dbReference type="Gene3D" id="3.30.70.330">
    <property type="match status" value="1"/>
</dbReference>
<dbReference type="PANTHER" id="PTHR48027">
    <property type="entry name" value="HETEROGENEOUS NUCLEAR RIBONUCLEOPROTEIN 87F-RELATED"/>
    <property type="match status" value="1"/>
</dbReference>
<evidence type="ECO:0000256" key="1">
    <source>
        <dbReference type="ARBA" id="ARBA00022884"/>
    </source>
</evidence>